<dbReference type="GO" id="GO:0000287">
    <property type="term" value="F:magnesium ion binding"/>
    <property type="evidence" value="ECO:0007669"/>
    <property type="project" value="InterPro"/>
</dbReference>
<reference evidence="1" key="1">
    <citation type="journal article" date="2015" name="Nature">
        <title>Complex archaea that bridge the gap between prokaryotes and eukaryotes.</title>
        <authorList>
            <person name="Spang A."/>
            <person name="Saw J.H."/>
            <person name="Jorgensen S.L."/>
            <person name="Zaremba-Niedzwiedzka K."/>
            <person name="Martijn J."/>
            <person name="Lind A.E."/>
            <person name="van Eijk R."/>
            <person name="Schleper C."/>
            <person name="Guy L."/>
            <person name="Ettema T.J."/>
        </authorList>
    </citation>
    <scope>NUCLEOTIDE SEQUENCE</scope>
</reference>
<dbReference type="Gene3D" id="3.30.1330.70">
    <property type="entry name" value="Holliday junction resolvase RusA"/>
    <property type="match status" value="1"/>
</dbReference>
<proteinExistence type="predicted"/>
<evidence type="ECO:0000313" key="1">
    <source>
        <dbReference type="EMBL" id="KKK51230.1"/>
    </source>
</evidence>
<organism evidence="1">
    <name type="scientific">marine sediment metagenome</name>
    <dbReference type="NCBI Taxonomy" id="412755"/>
    <lineage>
        <taxon>unclassified sequences</taxon>
        <taxon>metagenomes</taxon>
        <taxon>ecological metagenomes</taxon>
    </lineage>
</organism>
<dbReference type="InterPro" id="IPR008822">
    <property type="entry name" value="Endonuclease_RusA-like"/>
</dbReference>
<dbReference type="GO" id="GO:0006281">
    <property type="term" value="P:DNA repair"/>
    <property type="evidence" value="ECO:0007669"/>
    <property type="project" value="InterPro"/>
</dbReference>
<dbReference type="Pfam" id="PF05866">
    <property type="entry name" value="RusA"/>
    <property type="match status" value="1"/>
</dbReference>
<dbReference type="EMBL" id="LAZR01067615">
    <property type="protein sequence ID" value="KKK51230.1"/>
    <property type="molecule type" value="Genomic_DNA"/>
</dbReference>
<protein>
    <submittedName>
        <fullName evidence="1">Uncharacterized protein</fullName>
    </submittedName>
</protein>
<gene>
    <name evidence="1" type="ORF">LCGC14_3117020</name>
</gene>
<accession>A0A0F8WSB4</accession>
<name>A0A0F8WSB4_9ZZZZ</name>
<dbReference type="GO" id="GO:0006310">
    <property type="term" value="P:DNA recombination"/>
    <property type="evidence" value="ECO:0007669"/>
    <property type="project" value="InterPro"/>
</dbReference>
<comment type="caution">
    <text evidence="1">The sequence shown here is derived from an EMBL/GenBank/DDBJ whole genome shotgun (WGS) entry which is preliminary data.</text>
</comment>
<dbReference type="SUPFAM" id="SSF103084">
    <property type="entry name" value="Holliday junction resolvase RusA"/>
    <property type="match status" value="1"/>
</dbReference>
<sequence>MKREATIEISYPGSIISVNHYKWKGGIYTKPEAKAWMEELGWIVKGLDLNEWRLPLHITCSGRFKDKRTAPDLSNLSKCTLDAIQEVCDVNDRDMRWHDGTVEYGEPAVLWLTIK</sequence>
<dbReference type="AlphaFoldDB" id="A0A0F8WSB4"/>
<dbReference type="InterPro" id="IPR036614">
    <property type="entry name" value="RusA-like_sf"/>
</dbReference>